<keyword evidence="3 8" id="KW-0812">Transmembrane</keyword>
<name>A0AAW1LF31_POPJA</name>
<dbReference type="InterPro" id="IPR052192">
    <property type="entry name" value="Insect_Ionotropic_Sensory_Rcpt"/>
</dbReference>
<accession>A0AAW1LF31</accession>
<evidence type="ECO:0000256" key="7">
    <source>
        <dbReference type="ARBA" id="ARBA00023180"/>
    </source>
</evidence>
<dbReference type="AlphaFoldDB" id="A0AAW1LF31"/>
<evidence type="ECO:0000313" key="10">
    <source>
        <dbReference type="Proteomes" id="UP001458880"/>
    </source>
</evidence>
<evidence type="ECO:0000256" key="3">
    <source>
        <dbReference type="ARBA" id="ARBA00022692"/>
    </source>
</evidence>
<feature type="transmembrane region" description="Helical" evidence="8">
    <location>
        <begin position="226"/>
        <end position="245"/>
    </location>
</feature>
<dbReference type="EMBL" id="JASPKY010000123">
    <property type="protein sequence ID" value="KAK9732023.1"/>
    <property type="molecule type" value="Genomic_DNA"/>
</dbReference>
<sequence>MAVETGALNIFFITNSTTIYTWNPLSKINSCGSYFIPEKLDKIDKKIPGYNSNCSIKITYIKAYPFVGGTSTPNPGLFIRLFDLIQNLSKIKIEYEFDQEFQNEFFYTGSLHKVTTHLINKRTDVVIGHVFMIPTDEIESGPMFYEDGIVIVVPKPARVKIYRRILKVFKFNVWFSYILIFFIISISHIILSNYYRENFRISRVLLNNFSLNFGGGITRLPKRFNLRLIFISYLLYIINLQSIYLGKLSGMLTVPAQGIRIADIESMYIQKAYFNMSQYVENVSRVHDRRINNPDWKENVHVLNRTEVEILTAVTHLTERSAFTFKSIVQTYPYSTPLHNYIRSFAYESTLSLTYFLRKNGLLNWTIRFWSNEIIEKGFFLKWWQDIVWGNVNYTLIREGIIEYEGVIVLNLKHYEEAFLILFYGYCLATIVFCWEFVAIRIEKKVDIMRKHSRF</sequence>
<dbReference type="Proteomes" id="UP001458880">
    <property type="component" value="Unassembled WGS sequence"/>
</dbReference>
<protein>
    <recommendedName>
        <fullName evidence="11">Ionotropic receptor</fullName>
    </recommendedName>
</protein>
<dbReference type="PANTHER" id="PTHR42643:SF38">
    <property type="entry name" value="IONOTROPIC RECEPTOR 100A"/>
    <property type="match status" value="1"/>
</dbReference>
<keyword evidence="5 8" id="KW-0472">Membrane</keyword>
<evidence type="ECO:0000256" key="8">
    <source>
        <dbReference type="SAM" id="Phobius"/>
    </source>
</evidence>
<keyword evidence="4 8" id="KW-1133">Transmembrane helix</keyword>
<evidence type="ECO:0000256" key="2">
    <source>
        <dbReference type="ARBA" id="ARBA00022475"/>
    </source>
</evidence>
<dbReference type="PANTHER" id="PTHR42643">
    <property type="entry name" value="IONOTROPIC RECEPTOR 20A-RELATED"/>
    <property type="match status" value="1"/>
</dbReference>
<keyword evidence="7" id="KW-0325">Glycoprotein</keyword>
<evidence type="ECO:0000313" key="9">
    <source>
        <dbReference type="EMBL" id="KAK9732023.1"/>
    </source>
</evidence>
<evidence type="ECO:0000256" key="5">
    <source>
        <dbReference type="ARBA" id="ARBA00023136"/>
    </source>
</evidence>
<keyword evidence="2" id="KW-1003">Cell membrane</keyword>
<organism evidence="9 10">
    <name type="scientific">Popillia japonica</name>
    <name type="common">Japanese beetle</name>
    <dbReference type="NCBI Taxonomy" id="7064"/>
    <lineage>
        <taxon>Eukaryota</taxon>
        <taxon>Metazoa</taxon>
        <taxon>Ecdysozoa</taxon>
        <taxon>Arthropoda</taxon>
        <taxon>Hexapoda</taxon>
        <taxon>Insecta</taxon>
        <taxon>Pterygota</taxon>
        <taxon>Neoptera</taxon>
        <taxon>Endopterygota</taxon>
        <taxon>Coleoptera</taxon>
        <taxon>Polyphaga</taxon>
        <taxon>Scarabaeiformia</taxon>
        <taxon>Scarabaeidae</taxon>
        <taxon>Rutelinae</taxon>
        <taxon>Popillia</taxon>
    </lineage>
</organism>
<evidence type="ECO:0008006" key="11">
    <source>
        <dbReference type="Google" id="ProtNLM"/>
    </source>
</evidence>
<evidence type="ECO:0000256" key="1">
    <source>
        <dbReference type="ARBA" id="ARBA00004651"/>
    </source>
</evidence>
<comment type="caution">
    <text evidence="9">The sequence shown here is derived from an EMBL/GenBank/DDBJ whole genome shotgun (WGS) entry which is preliminary data.</text>
</comment>
<dbReference type="Gene3D" id="1.10.287.70">
    <property type="match status" value="1"/>
</dbReference>
<evidence type="ECO:0000256" key="4">
    <source>
        <dbReference type="ARBA" id="ARBA00022989"/>
    </source>
</evidence>
<reference evidence="9 10" key="1">
    <citation type="journal article" date="2024" name="BMC Genomics">
        <title>De novo assembly and annotation of Popillia japonica's genome with initial clues to its potential as an invasive pest.</title>
        <authorList>
            <person name="Cucini C."/>
            <person name="Boschi S."/>
            <person name="Funari R."/>
            <person name="Cardaioli E."/>
            <person name="Iannotti N."/>
            <person name="Marturano G."/>
            <person name="Paoli F."/>
            <person name="Bruttini M."/>
            <person name="Carapelli A."/>
            <person name="Frati F."/>
            <person name="Nardi F."/>
        </authorList>
    </citation>
    <scope>NUCLEOTIDE SEQUENCE [LARGE SCALE GENOMIC DNA]</scope>
    <source>
        <strain evidence="9">DMR45628</strain>
    </source>
</reference>
<feature type="transmembrane region" description="Helical" evidence="8">
    <location>
        <begin position="174"/>
        <end position="195"/>
    </location>
</feature>
<comment type="subcellular location">
    <subcellularLocation>
        <location evidence="1">Cell membrane</location>
        <topology evidence="1">Multi-pass membrane protein</topology>
    </subcellularLocation>
</comment>
<evidence type="ECO:0000256" key="6">
    <source>
        <dbReference type="ARBA" id="ARBA00023170"/>
    </source>
</evidence>
<keyword evidence="10" id="KW-1185">Reference proteome</keyword>
<proteinExistence type="predicted"/>
<gene>
    <name evidence="9" type="ORF">QE152_g13180</name>
</gene>
<feature type="transmembrane region" description="Helical" evidence="8">
    <location>
        <begin position="418"/>
        <end position="440"/>
    </location>
</feature>
<dbReference type="GO" id="GO:0005886">
    <property type="term" value="C:plasma membrane"/>
    <property type="evidence" value="ECO:0007669"/>
    <property type="project" value="UniProtKB-SubCell"/>
</dbReference>
<keyword evidence="6" id="KW-0675">Receptor</keyword>